<keyword evidence="2" id="KW-0285">Flavoprotein</keyword>
<dbReference type="PRINTS" id="PR00368">
    <property type="entry name" value="FADPNR"/>
</dbReference>
<dbReference type="PANTHER" id="PTHR43557">
    <property type="entry name" value="APOPTOSIS-INDUCING FACTOR 1"/>
    <property type="match status" value="1"/>
</dbReference>
<dbReference type="InterPro" id="IPR036188">
    <property type="entry name" value="FAD/NAD-bd_sf"/>
</dbReference>
<dbReference type="RefSeq" id="WP_345423662.1">
    <property type="nucleotide sequence ID" value="NZ_BAABGT010000078.1"/>
</dbReference>
<dbReference type="InterPro" id="IPR023753">
    <property type="entry name" value="FAD/NAD-binding_dom"/>
</dbReference>
<evidence type="ECO:0000259" key="5">
    <source>
        <dbReference type="Pfam" id="PF07992"/>
    </source>
</evidence>
<reference evidence="7" key="1">
    <citation type="journal article" date="2019" name="Int. J. Syst. Evol. Microbiol.">
        <title>The Global Catalogue of Microorganisms (GCM) 10K type strain sequencing project: providing services to taxonomists for standard genome sequencing and annotation.</title>
        <authorList>
            <consortium name="The Broad Institute Genomics Platform"/>
            <consortium name="The Broad Institute Genome Sequencing Center for Infectious Disease"/>
            <person name="Wu L."/>
            <person name="Ma J."/>
        </authorList>
    </citation>
    <scope>NUCLEOTIDE SEQUENCE [LARGE SCALE GENOMIC DNA]</scope>
    <source>
        <strain evidence="7">JCM 17906</strain>
    </source>
</reference>
<evidence type="ECO:0000256" key="4">
    <source>
        <dbReference type="ARBA" id="ARBA00023002"/>
    </source>
</evidence>
<name>A0ABP8RY07_9PSEU</name>
<protein>
    <submittedName>
        <fullName evidence="6">FAD-dependent oxidoreductase</fullName>
    </submittedName>
</protein>
<dbReference type="PRINTS" id="PR00411">
    <property type="entry name" value="PNDRDTASEI"/>
</dbReference>
<dbReference type="PANTHER" id="PTHR43557:SF2">
    <property type="entry name" value="RIESKE DOMAIN-CONTAINING PROTEIN-RELATED"/>
    <property type="match status" value="1"/>
</dbReference>
<keyword evidence="4" id="KW-0560">Oxidoreductase</keyword>
<dbReference type="Gene3D" id="3.50.50.60">
    <property type="entry name" value="FAD/NAD(P)-binding domain"/>
    <property type="match status" value="2"/>
</dbReference>
<proteinExistence type="predicted"/>
<evidence type="ECO:0000256" key="1">
    <source>
        <dbReference type="ARBA" id="ARBA00001974"/>
    </source>
</evidence>
<dbReference type="Proteomes" id="UP001501598">
    <property type="component" value="Unassembled WGS sequence"/>
</dbReference>
<dbReference type="SUPFAM" id="SSF51905">
    <property type="entry name" value="FAD/NAD(P)-binding domain"/>
    <property type="match status" value="2"/>
</dbReference>
<keyword evidence="7" id="KW-1185">Reference proteome</keyword>
<dbReference type="EMBL" id="BAABGT010000078">
    <property type="protein sequence ID" value="GAA4553961.1"/>
    <property type="molecule type" value="Genomic_DNA"/>
</dbReference>
<comment type="cofactor">
    <cofactor evidence="1">
        <name>FAD</name>
        <dbReference type="ChEBI" id="CHEBI:57692"/>
    </cofactor>
</comment>
<sequence length="391" mass="41027">MARERVVVVGASLAGVTVVDELRRRGFGGELTLVGDEPHSAYNRPALSKGFLSGADTLESIALPALSCEVDQRVGVAATGIDGDRREIVLADGDRLPFDHLVITTGARARTMADLGAADPGVRESTFRDVSDARTLRDRLVDRPRVVIVGAGILGMELASTCAAAGSAVTVVDRQRPLRAQLGRSLSDLVADAAIARGVTLAHHPAGVRLRGSGTPAVELADGRRFEGDLVISAVGCRPNLEWLGGTGLIADGDVRIDDRCRVAPGILAAGDVAAFRGDHGHRRTPWWTSALDQAHTAAATLLGGDDAAPLVPSPYFWTQQFGITLRVCGALPVRGRPTVVAGSPAEGLLLTWPDGRGGATAAAVNRRIPISRLRALTRATPSDTPMEVRR</sequence>
<dbReference type="Gene3D" id="3.30.390.30">
    <property type="match status" value="1"/>
</dbReference>
<evidence type="ECO:0000256" key="2">
    <source>
        <dbReference type="ARBA" id="ARBA00022630"/>
    </source>
</evidence>
<feature type="domain" description="FAD/NAD(P)-binding" evidence="5">
    <location>
        <begin position="5"/>
        <end position="297"/>
    </location>
</feature>
<evidence type="ECO:0000313" key="7">
    <source>
        <dbReference type="Proteomes" id="UP001501598"/>
    </source>
</evidence>
<keyword evidence="3" id="KW-0274">FAD</keyword>
<dbReference type="InterPro" id="IPR016156">
    <property type="entry name" value="FAD/NAD-linked_Rdtase_dimer_sf"/>
</dbReference>
<organism evidence="6 7">
    <name type="scientific">Pseudonocardia xishanensis</name>
    <dbReference type="NCBI Taxonomy" id="630995"/>
    <lineage>
        <taxon>Bacteria</taxon>
        <taxon>Bacillati</taxon>
        <taxon>Actinomycetota</taxon>
        <taxon>Actinomycetes</taxon>
        <taxon>Pseudonocardiales</taxon>
        <taxon>Pseudonocardiaceae</taxon>
        <taxon>Pseudonocardia</taxon>
    </lineage>
</organism>
<evidence type="ECO:0000256" key="3">
    <source>
        <dbReference type="ARBA" id="ARBA00022827"/>
    </source>
</evidence>
<evidence type="ECO:0000313" key="6">
    <source>
        <dbReference type="EMBL" id="GAA4553961.1"/>
    </source>
</evidence>
<gene>
    <name evidence="6" type="ORF">GCM10023175_51030</name>
</gene>
<dbReference type="SUPFAM" id="SSF55424">
    <property type="entry name" value="FAD/NAD-linked reductases, dimerisation (C-terminal) domain"/>
    <property type="match status" value="1"/>
</dbReference>
<accession>A0ABP8RY07</accession>
<dbReference type="Pfam" id="PF07992">
    <property type="entry name" value="Pyr_redox_2"/>
    <property type="match status" value="1"/>
</dbReference>
<comment type="caution">
    <text evidence="6">The sequence shown here is derived from an EMBL/GenBank/DDBJ whole genome shotgun (WGS) entry which is preliminary data.</text>
</comment>
<dbReference type="InterPro" id="IPR050446">
    <property type="entry name" value="FAD-oxidoreductase/Apoptosis"/>
</dbReference>